<dbReference type="GO" id="GO:0032008">
    <property type="term" value="P:positive regulation of TOR signaling"/>
    <property type="evidence" value="ECO:0007669"/>
    <property type="project" value="InterPro"/>
</dbReference>
<dbReference type="InParanoid" id="E0VT97"/>
<evidence type="ECO:0000259" key="3">
    <source>
        <dbReference type="SMART" id="SM00960"/>
    </source>
</evidence>
<evidence type="ECO:0000313" key="4">
    <source>
        <dbReference type="EMBL" id="EEB16603.1"/>
    </source>
</evidence>
<dbReference type="eggNOG" id="KOG4107">
    <property type="taxonomic scope" value="Eukaryota"/>
</dbReference>
<dbReference type="FunCoup" id="E0VT97">
    <property type="interactions" value="426"/>
</dbReference>
<protein>
    <recommendedName>
        <fullName evidence="2">Ragulator complex protein LAMTOR2 homolog</fullName>
    </recommendedName>
</protein>
<dbReference type="Gene3D" id="3.30.450.30">
    <property type="entry name" value="Dynein light chain 2a, cytoplasmic"/>
    <property type="match status" value="1"/>
</dbReference>
<reference evidence="4" key="2">
    <citation type="submission" date="2007-04" db="EMBL/GenBank/DDBJ databases">
        <title>The genome of the human body louse.</title>
        <authorList>
            <consortium name="The Human Body Louse Genome Consortium"/>
            <person name="Kirkness E."/>
            <person name="Walenz B."/>
            <person name="Hass B."/>
            <person name="Bruggner R."/>
            <person name="Strausberg R."/>
        </authorList>
    </citation>
    <scope>NUCLEOTIDE SEQUENCE</scope>
    <source>
        <strain evidence="4">USDA</strain>
    </source>
</reference>
<dbReference type="PANTHER" id="PTHR13323">
    <property type="entry name" value="LATE ENDOSOMAL/LYSOSOMAL MP1 INTERACTING PROTEIN"/>
    <property type="match status" value="1"/>
</dbReference>
<dbReference type="AlphaFoldDB" id="E0VT97"/>
<dbReference type="FunFam" id="3.30.450.30:FF:000004">
    <property type="entry name" value="ragulator complex protein LAMTOR2"/>
    <property type="match status" value="1"/>
</dbReference>
<dbReference type="RefSeq" id="XP_002429341.1">
    <property type="nucleotide sequence ID" value="XM_002429296.1"/>
</dbReference>
<dbReference type="InterPro" id="IPR037587">
    <property type="entry name" value="LAMTOR2-like"/>
</dbReference>
<accession>E0VT97</accession>
<dbReference type="OrthoDB" id="271745at2759"/>
<gene>
    <name evidence="5" type="primary">8230141</name>
    <name evidence="4" type="ORF">Phum_PHUM429680</name>
</gene>
<name>E0VT97_PEDHC</name>
<dbReference type="EMBL" id="AAZO01005247">
    <property type="status" value="NOT_ANNOTATED_CDS"/>
    <property type="molecule type" value="Genomic_DNA"/>
</dbReference>
<evidence type="ECO:0000256" key="2">
    <source>
        <dbReference type="ARBA" id="ARBA00072715"/>
    </source>
</evidence>
<organism>
    <name type="scientific">Pediculus humanus subsp. corporis</name>
    <name type="common">Body louse</name>
    <dbReference type="NCBI Taxonomy" id="121224"/>
    <lineage>
        <taxon>Eukaryota</taxon>
        <taxon>Metazoa</taxon>
        <taxon>Ecdysozoa</taxon>
        <taxon>Arthropoda</taxon>
        <taxon>Hexapoda</taxon>
        <taxon>Insecta</taxon>
        <taxon>Pterygota</taxon>
        <taxon>Neoptera</taxon>
        <taxon>Paraneoptera</taxon>
        <taxon>Psocodea</taxon>
        <taxon>Troctomorpha</taxon>
        <taxon>Phthiraptera</taxon>
        <taxon>Anoplura</taxon>
        <taxon>Pediculidae</taxon>
        <taxon>Pediculus</taxon>
    </lineage>
</organism>
<reference evidence="4" key="1">
    <citation type="submission" date="2007-04" db="EMBL/GenBank/DDBJ databases">
        <title>Annotation of Pediculus humanus corporis strain USDA.</title>
        <authorList>
            <person name="Kirkness E."/>
            <person name="Hannick L."/>
            <person name="Hass B."/>
            <person name="Bruggner R."/>
            <person name="Lawson D."/>
            <person name="Bidwell S."/>
            <person name="Joardar V."/>
            <person name="Caler E."/>
            <person name="Walenz B."/>
            <person name="Inman J."/>
            <person name="Schobel S."/>
            <person name="Galinsky K."/>
            <person name="Amedeo P."/>
            <person name="Strausberg R."/>
        </authorList>
    </citation>
    <scope>NUCLEOTIDE SEQUENCE</scope>
    <source>
        <strain evidence="4">USDA</strain>
    </source>
</reference>
<dbReference type="EnsemblMetazoa" id="PHUM429680-RA">
    <property type="protein sequence ID" value="PHUM429680-PA"/>
    <property type="gene ID" value="PHUM429680"/>
</dbReference>
<dbReference type="KEGG" id="phu:Phum_PHUM429680"/>
<keyword evidence="6" id="KW-1185">Reference proteome</keyword>
<dbReference type="EMBL" id="DS235760">
    <property type="protein sequence ID" value="EEB16603.1"/>
    <property type="molecule type" value="Genomic_DNA"/>
</dbReference>
<dbReference type="Pfam" id="PF03259">
    <property type="entry name" value="Robl_LC7"/>
    <property type="match status" value="1"/>
</dbReference>
<dbReference type="GeneID" id="8230141"/>
<dbReference type="GO" id="GO:0005085">
    <property type="term" value="F:guanyl-nucleotide exchange factor activity"/>
    <property type="evidence" value="ECO:0007669"/>
    <property type="project" value="InterPro"/>
</dbReference>
<dbReference type="STRING" id="121224.E0VT97"/>
<dbReference type="OMA" id="WAAYEKN"/>
<comment type="similarity">
    <text evidence="1">Belongs to the GAMAD family.</text>
</comment>
<reference evidence="5" key="3">
    <citation type="submission" date="2021-02" db="UniProtKB">
        <authorList>
            <consortium name="EnsemblMetazoa"/>
        </authorList>
    </citation>
    <scope>IDENTIFICATION</scope>
    <source>
        <strain evidence="5">USDA</strain>
    </source>
</reference>
<dbReference type="CTD" id="8230141"/>
<dbReference type="SMART" id="SM00960">
    <property type="entry name" value="Robl_LC7"/>
    <property type="match status" value="1"/>
</dbReference>
<proteinExistence type="inferred from homology"/>
<feature type="domain" description="Roadblock/LAMTOR2" evidence="3">
    <location>
        <begin position="7"/>
        <end position="95"/>
    </location>
</feature>
<dbReference type="SUPFAM" id="SSF103196">
    <property type="entry name" value="Roadblock/LC7 domain"/>
    <property type="match status" value="1"/>
</dbReference>
<dbReference type="InterPro" id="IPR004942">
    <property type="entry name" value="Roadblock/LAMTOR2_dom"/>
</dbReference>
<evidence type="ECO:0000313" key="5">
    <source>
        <dbReference type="EnsemblMetazoa" id="PHUM429680-PA"/>
    </source>
</evidence>
<dbReference type="VEuPathDB" id="VectorBase:PHUM429680"/>
<sequence>MLRPKALTQVLSQANTGGVDNTLLLNHDGALLAYSGYADRDARVTAAIASNIWSAYEKSGGTAFSEDTLQIVLMECMEGKVAITTVANLLLCLYCSKQNVGFGMLKEKARALAEYLEGPLSQVANS</sequence>
<evidence type="ECO:0000256" key="1">
    <source>
        <dbReference type="ARBA" id="ARBA00007191"/>
    </source>
</evidence>
<dbReference type="HOGENOM" id="CLU_141118_0_0_1"/>
<dbReference type="Proteomes" id="UP000009046">
    <property type="component" value="Unassembled WGS sequence"/>
</dbReference>
<dbReference type="GO" id="GO:0005737">
    <property type="term" value="C:cytoplasm"/>
    <property type="evidence" value="ECO:0007669"/>
    <property type="project" value="UniProtKB-ARBA"/>
</dbReference>
<dbReference type="GO" id="GO:0060090">
    <property type="term" value="F:molecular adaptor activity"/>
    <property type="evidence" value="ECO:0007669"/>
    <property type="project" value="InterPro"/>
</dbReference>
<evidence type="ECO:0000313" key="6">
    <source>
        <dbReference type="Proteomes" id="UP000009046"/>
    </source>
</evidence>